<dbReference type="AlphaFoldDB" id="A0A554A2T5"/>
<gene>
    <name evidence="2" type="ORF">FN960_00185</name>
</gene>
<name>A0A554A2T5_9BACI</name>
<dbReference type="EMBL" id="VLXZ01000001">
    <property type="protein sequence ID" value="TSB48011.1"/>
    <property type="molecule type" value="Genomic_DNA"/>
</dbReference>
<proteinExistence type="predicted"/>
<dbReference type="PANTHER" id="PTHR38441:SF1">
    <property type="entry name" value="MEMBRANE PROTEIN"/>
    <property type="match status" value="1"/>
</dbReference>
<organism evidence="2 3">
    <name type="scientific">Alkalicoccobacillus porphyridii</name>
    <dbReference type="NCBI Taxonomy" id="2597270"/>
    <lineage>
        <taxon>Bacteria</taxon>
        <taxon>Bacillati</taxon>
        <taxon>Bacillota</taxon>
        <taxon>Bacilli</taxon>
        <taxon>Bacillales</taxon>
        <taxon>Bacillaceae</taxon>
        <taxon>Alkalicoccobacillus</taxon>
    </lineage>
</organism>
<evidence type="ECO:0000256" key="1">
    <source>
        <dbReference type="SAM" id="Phobius"/>
    </source>
</evidence>
<sequence length="113" mass="13178">MSQAKKKRAKTKENTYIQIERSTGFKELMQEKKRFIIPLTIFFLLFYFSLPILASYTTILNNPAIGSITWAWVFAIAQFIMTWVLCILYVKKAAQFDKKAEAILAEFEEEGPR</sequence>
<protein>
    <submittedName>
        <fullName evidence="2">DUF485 domain-containing protein</fullName>
    </submittedName>
</protein>
<dbReference type="Pfam" id="PF04341">
    <property type="entry name" value="DUF485"/>
    <property type="match status" value="1"/>
</dbReference>
<feature type="transmembrane region" description="Helical" evidence="1">
    <location>
        <begin position="68"/>
        <end position="90"/>
    </location>
</feature>
<dbReference type="PANTHER" id="PTHR38441">
    <property type="entry name" value="INTEGRAL MEMBRANE PROTEIN-RELATED"/>
    <property type="match status" value="1"/>
</dbReference>
<keyword evidence="1" id="KW-0812">Transmembrane</keyword>
<dbReference type="InterPro" id="IPR007436">
    <property type="entry name" value="DUF485"/>
</dbReference>
<comment type="caution">
    <text evidence="2">The sequence shown here is derived from an EMBL/GenBank/DDBJ whole genome shotgun (WGS) entry which is preliminary data.</text>
</comment>
<keyword evidence="1" id="KW-0472">Membrane</keyword>
<dbReference type="OrthoDB" id="2886991at2"/>
<evidence type="ECO:0000313" key="3">
    <source>
        <dbReference type="Proteomes" id="UP000318521"/>
    </source>
</evidence>
<dbReference type="Proteomes" id="UP000318521">
    <property type="component" value="Unassembled WGS sequence"/>
</dbReference>
<feature type="transmembrane region" description="Helical" evidence="1">
    <location>
        <begin position="35"/>
        <end position="56"/>
    </location>
</feature>
<accession>A0A554A2T5</accession>
<evidence type="ECO:0000313" key="2">
    <source>
        <dbReference type="EMBL" id="TSB48011.1"/>
    </source>
</evidence>
<reference evidence="2 3" key="1">
    <citation type="submission" date="2019-07" db="EMBL/GenBank/DDBJ databases">
        <authorList>
            <person name="Park Y.J."/>
            <person name="Jeong S.E."/>
            <person name="Jung H.S."/>
        </authorList>
    </citation>
    <scope>NUCLEOTIDE SEQUENCE [LARGE SCALE GENOMIC DNA]</scope>
    <source>
        <strain evidence="3">P16(2019)</strain>
    </source>
</reference>
<keyword evidence="3" id="KW-1185">Reference proteome</keyword>
<keyword evidence="1" id="KW-1133">Transmembrane helix</keyword>